<dbReference type="GO" id="GO:0003993">
    <property type="term" value="F:acid phosphatase activity"/>
    <property type="evidence" value="ECO:0007669"/>
    <property type="project" value="TreeGrafter"/>
</dbReference>
<feature type="compositionally biased region" description="Polar residues" evidence="1">
    <location>
        <begin position="657"/>
        <end position="681"/>
    </location>
</feature>
<feature type="compositionally biased region" description="Basic and acidic residues" evidence="1">
    <location>
        <begin position="697"/>
        <end position="707"/>
    </location>
</feature>
<dbReference type="PANTHER" id="PTHR17901">
    <property type="entry name" value="MAGNESIUM-DEPENDENT PHOSPHATASE 1 MDP1"/>
    <property type="match status" value="1"/>
</dbReference>
<keyword evidence="3" id="KW-1185">Reference proteome</keyword>
<evidence type="ECO:0000256" key="1">
    <source>
        <dbReference type="SAM" id="MobiDB-lite"/>
    </source>
</evidence>
<dbReference type="InterPro" id="IPR036412">
    <property type="entry name" value="HAD-like_sf"/>
</dbReference>
<sequence>MSNDIRDLIRDFQNNKESILQRIQPTEEDNGRQFLLVFDLDLTLWHCNSATWVEMLLMPVRRGMVVDKKGTAAEYFPDVPQIVDILTMNDCRWQLGLASRTPTPHKANAVLQMSGYFDKFPHKQIYPGSKLAHFKELREKTGIPFENMIFFDDEGRNIREVGTLGVTAVYVEDVLFPTPSASELRRSIYMVAQRQDRVEPTMDGNLLKRPQPASSSESAEDRAIKKAKLLEQLAALEKKQQQGQPTSTHINQAAQSITQRIQSATQSPPAIPPPPPTNQQRPNVQTTISDEELESTPIVLPSDTEQFLASMGLIPPAPPKGSDGQGSRDIPLFFDPHAGMKKVTASPISTSTVTHPSSNAAPIRAHPAPVQIQPEKRVLSESNKPEPTGTSIPPPPVINKPAPTTTNLTTPPSVTTSMTPPVTTSNPIMMTTAKPPPPPTPSVTSNPSATSPVDAPVAHSASKVNLTSKTVPSTLSKGQFTDEFINIPSTSHSNNTYTRPDPMGAIKDAALRAAEEFNLRRREEELQRVREEKAREDKIREEKAREDKIREEKAREEKIREEKAREEKAREEKAREDKIREERAREEKAREDKIREDKAREEKAREDKIREDKAREEKIREDKARGEREERIREEKARGEREEKERERREGADENRNGTGNPPTPHQSNFKKWTTTVSSTPPLAYETKGNRQTSILEELREKTQTGEREMKRLEEIYLKREEEIIKLRHETLRISLVEKQNETKVAILREQRRVIEQEMQEAKREEESAEEEARKLEEEKKAIEKKLHTEMEEYQREGLRIDQLEYELEVVDIS</sequence>
<dbReference type="InterPro" id="IPR010033">
    <property type="entry name" value="HAD_SF_ppase_IIIC"/>
</dbReference>
<comment type="caution">
    <text evidence="2">The sequence shown here is derived from an EMBL/GenBank/DDBJ whole genome shotgun (WGS) entry which is preliminary data.</text>
</comment>
<dbReference type="EMBL" id="MDYQ01000214">
    <property type="protein sequence ID" value="PRP78617.1"/>
    <property type="molecule type" value="Genomic_DNA"/>
</dbReference>
<feature type="region of interest" description="Disordered" evidence="1">
    <location>
        <begin position="522"/>
        <end position="707"/>
    </location>
</feature>
<reference evidence="2 3" key="1">
    <citation type="journal article" date="2018" name="Genome Biol. Evol.">
        <title>Multiple Roots of Fruiting Body Formation in Amoebozoa.</title>
        <authorList>
            <person name="Hillmann F."/>
            <person name="Forbes G."/>
            <person name="Novohradska S."/>
            <person name="Ferling I."/>
            <person name="Riege K."/>
            <person name="Groth M."/>
            <person name="Westermann M."/>
            <person name="Marz M."/>
            <person name="Spaller T."/>
            <person name="Winckler T."/>
            <person name="Schaap P."/>
            <person name="Glockner G."/>
        </authorList>
    </citation>
    <scope>NUCLEOTIDE SEQUENCE [LARGE SCALE GENOMIC DNA]</scope>
    <source>
        <strain evidence="2 3">Jena</strain>
    </source>
</reference>
<dbReference type="PANTHER" id="PTHR17901:SF14">
    <property type="entry name" value="MAGNESIUM-DEPENDENT PHOSPHATASE 1"/>
    <property type="match status" value="1"/>
</dbReference>
<dbReference type="OrthoDB" id="2865258at2759"/>
<feature type="compositionally biased region" description="Low complexity" evidence="1">
    <location>
        <begin position="442"/>
        <end position="453"/>
    </location>
</feature>
<accession>A0A2P6N3S4</accession>
<gene>
    <name evidence="2" type="ORF">PROFUN_13470</name>
</gene>
<proteinExistence type="predicted"/>
<name>A0A2P6N3S4_9EUKA</name>
<dbReference type="STRING" id="1890364.A0A2P6N3S4"/>
<feature type="region of interest" description="Disordered" evidence="1">
    <location>
        <begin position="377"/>
        <end position="461"/>
    </location>
</feature>
<dbReference type="NCBIfam" id="TIGR01681">
    <property type="entry name" value="HAD-SF-IIIC"/>
    <property type="match status" value="1"/>
</dbReference>
<feature type="compositionally biased region" description="Polar residues" evidence="1">
    <location>
        <begin position="243"/>
        <end position="261"/>
    </location>
</feature>
<evidence type="ECO:0000313" key="3">
    <source>
        <dbReference type="Proteomes" id="UP000241769"/>
    </source>
</evidence>
<dbReference type="InterPro" id="IPR023214">
    <property type="entry name" value="HAD_sf"/>
</dbReference>
<dbReference type="AlphaFoldDB" id="A0A2P6N3S4"/>
<dbReference type="Pfam" id="PF12689">
    <property type="entry name" value="Acid_PPase"/>
    <property type="match status" value="1"/>
</dbReference>
<dbReference type="SUPFAM" id="SSF56784">
    <property type="entry name" value="HAD-like"/>
    <property type="match status" value="1"/>
</dbReference>
<dbReference type="Proteomes" id="UP000241769">
    <property type="component" value="Unassembled WGS sequence"/>
</dbReference>
<dbReference type="InterPro" id="IPR010036">
    <property type="entry name" value="MDP_1_eu_arc"/>
</dbReference>
<feature type="compositionally biased region" description="Low complexity" evidence="1">
    <location>
        <begin position="399"/>
        <end position="425"/>
    </location>
</feature>
<feature type="region of interest" description="Disordered" evidence="1">
    <location>
        <begin position="237"/>
        <end position="284"/>
    </location>
</feature>
<dbReference type="Gene3D" id="3.40.50.1000">
    <property type="entry name" value="HAD superfamily/HAD-like"/>
    <property type="match status" value="1"/>
</dbReference>
<feature type="region of interest" description="Disordered" evidence="1">
    <location>
        <begin position="200"/>
        <end position="222"/>
    </location>
</feature>
<evidence type="ECO:0000313" key="2">
    <source>
        <dbReference type="EMBL" id="PRP78617.1"/>
    </source>
</evidence>
<dbReference type="InParanoid" id="A0A2P6N3S4"/>
<organism evidence="2 3">
    <name type="scientific">Planoprotostelium fungivorum</name>
    <dbReference type="NCBI Taxonomy" id="1890364"/>
    <lineage>
        <taxon>Eukaryota</taxon>
        <taxon>Amoebozoa</taxon>
        <taxon>Evosea</taxon>
        <taxon>Variosea</taxon>
        <taxon>Cavosteliida</taxon>
        <taxon>Cavosteliaceae</taxon>
        <taxon>Planoprotostelium</taxon>
    </lineage>
</organism>
<protein>
    <submittedName>
        <fullName evidence="2">Uncharacterized protein</fullName>
    </submittedName>
</protein>
<feature type="compositionally biased region" description="Basic and acidic residues" evidence="1">
    <location>
        <begin position="522"/>
        <end position="656"/>
    </location>
</feature>